<organism evidence="1 2">
    <name type="scientific">Nonomuraea antimicrobica</name>
    <dbReference type="NCBI Taxonomy" id="561173"/>
    <lineage>
        <taxon>Bacteria</taxon>
        <taxon>Bacillati</taxon>
        <taxon>Actinomycetota</taxon>
        <taxon>Actinomycetes</taxon>
        <taxon>Streptosporangiales</taxon>
        <taxon>Streptosporangiaceae</taxon>
        <taxon>Nonomuraea</taxon>
    </lineage>
</organism>
<accession>A0ABP7BQY7</accession>
<sequence length="123" mass="13666">MPCIGRSADGITISVEVKAIPRDGVPGEVTVWLWLMRRDQQAIEDRAFDRTRDESTLHRCRVRFDNGDQVERCGPFTLAPPAGDGEYTTSTSARWHDAVYPPGWEDPGFAGTQGGFLVWKEAG</sequence>
<name>A0ABP7BQY7_9ACTN</name>
<keyword evidence="2" id="KW-1185">Reference proteome</keyword>
<protein>
    <submittedName>
        <fullName evidence="1">Uncharacterized protein</fullName>
    </submittedName>
</protein>
<evidence type="ECO:0000313" key="2">
    <source>
        <dbReference type="Proteomes" id="UP001500902"/>
    </source>
</evidence>
<proteinExistence type="predicted"/>
<reference evidence="2" key="1">
    <citation type="journal article" date="2019" name="Int. J. Syst. Evol. Microbiol.">
        <title>The Global Catalogue of Microorganisms (GCM) 10K type strain sequencing project: providing services to taxonomists for standard genome sequencing and annotation.</title>
        <authorList>
            <consortium name="The Broad Institute Genomics Platform"/>
            <consortium name="The Broad Institute Genome Sequencing Center for Infectious Disease"/>
            <person name="Wu L."/>
            <person name="Ma J."/>
        </authorList>
    </citation>
    <scope>NUCLEOTIDE SEQUENCE [LARGE SCALE GENOMIC DNA]</scope>
    <source>
        <strain evidence="2">JCM 16904</strain>
    </source>
</reference>
<evidence type="ECO:0000313" key="1">
    <source>
        <dbReference type="EMBL" id="GAA3667405.1"/>
    </source>
</evidence>
<dbReference type="Proteomes" id="UP001500902">
    <property type="component" value="Unassembled WGS sequence"/>
</dbReference>
<dbReference type="EMBL" id="BAAAZP010000067">
    <property type="protein sequence ID" value="GAA3667405.1"/>
    <property type="molecule type" value="Genomic_DNA"/>
</dbReference>
<comment type="caution">
    <text evidence="1">The sequence shown here is derived from an EMBL/GenBank/DDBJ whole genome shotgun (WGS) entry which is preliminary data.</text>
</comment>
<gene>
    <name evidence="1" type="ORF">GCM10022224_034500</name>
</gene>